<dbReference type="EMBL" id="JAHXZN010000004">
    <property type="protein sequence ID" value="MBW6531665.1"/>
    <property type="molecule type" value="Genomic_DNA"/>
</dbReference>
<feature type="region of interest" description="Disordered" evidence="1">
    <location>
        <begin position="33"/>
        <end position="68"/>
    </location>
</feature>
<feature type="chain" id="PRO_5047016542" evidence="2">
    <location>
        <begin position="28"/>
        <end position="429"/>
    </location>
</feature>
<proteinExistence type="predicted"/>
<protein>
    <submittedName>
        <fullName evidence="4">DUF1996 domain-containing protein</fullName>
    </submittedName>
</protein>
<evidence type="ECO:0000256" key="2">
    <source>
        <dbReference type="SAM" id="SignalP"/>
    </source>
</evidence>
<evidence type="ECO:0000259" key="3">
    <source>
        <dbReference type="Pfam" id="PF09362"/>
    </source>
</evidence>
<name>A0ABS7BQ76_9SPHN</name>
<evidence type="ECO:0000313" key="5">
    <source>
        <dbReference type="Proteomes" id="UP000759103"/>
    </source>
</evidence>
<accession>A0ABS7BQ76</accession>
<sequence length="429" mass="45992">MRVRASGNRGWIGALLLALALAGAAHADRLAAPTTQHAKGKMGGTGDLAQPREAAGGPEGEEPAVPSNFDAASGIMVSHESGPPGAIPQSAAPDVVGAFRFLCMAGQLRFDDPILYPGKPGQSHLHQFFGNTAADANSTYASLRRSGDSTCMNRLNRSAYWMPAMLNGRGQVIRPDYVSIYYKRRPNTDPECNRVRAACVALPRGLRFVFGFDMVHPDAPATGSHYFNCQGPGATEGHYETLVEVAKVCPPGAQLGAIINAPSCWDGKRLDSPDHREHVAYPQWTGGKEHCPFTHPVVIPTFTMGSWYTVDATLDRSGTWDGARPTWHLSSDEMPGANGTMRVPGTTFHADWFGAWDDATLRQWTENCLDKLLNCHGGDLGNGKQLRQVTPFAWLAKPHAVPVPDRPAAAAGADPHAGMAGMAHATTLR</sequence>
<dbReference type="PANTHER" id="PTHR43662">
    <property type="match status" value="1"/>
</dbReference>
<reference evidence="4 5" key="1">
    <citation type="submission" date="2021-07" db="EMBL/GenBank/DDBJ databases">
        <title>Sphingomonas sp.</title>
        <authorList>
            <person name="Feng G."/>
            <person name="Li J."/>
            <person name="Pan M."/>
        </authorList>
    </citation>
    <scope>NUCLEOTIDE SEQUENCE [LARGE SCALE GENOMIC DNA]</scope>
    <source>
        <strain evidence="4 5">RRHST34</strain>
    </source>
</reference>
<dbReference type="Proteomes" id="UP000759103">
    <property type="component" value="Unassembled WGS sequence"/>
</dbReference>
<comment type="caution">
    <text evidence="4">The sequence shown here is derived from an EMBL/GenBank/DDBJ whole genome shotgun (WGS) entry which is preliminary data.</text>
</comment>
<gene>
    <name evidence="4" type="ORF">KZ820_13050</name>
</gene>
<feature type="domain" description="DUF1996" evidence="3">
    <location>
        <begin position="112"/>
        <end position="356"/>
    </location>
</feature>
<dbReference type="RefSeq" id="WP_219749057.1">
    <property type="nucleotide sequence ID" value="NZ_JAHXZN010000004.1"/>
</dbReference>
<keyword evidence="5" id="KW-1185">Reference proteome</keyword>
<evidence type="ECO:0000256" key="1">
    <source>
        <dbReference type="SAM" id="MobiDB-lite"/>
    </source>
</evidence>
<keyword evidence="2" id="KW-0732">Signal</keyword>
<evidence type="ECO:0000313" key="4">
    <source>
        <dbReference type="EMBL" id="MBW6531665.1"/>
    </source>
</evidence>
<dbReference type="Pfam" id="PF09362">
    <property type="entry name" value="DUF1996"/>
    <property type="match status" value="1"/>
</dbReference>
<feature type="signal peptide" evidence="2">
    <location>
        <begin position="1"/>
        <end position="27"/>
    </location>
</feature>
<dbReference type="PANTHER" id="PTHR43662:SF3">
    <property type="entry name" value="DOMAIN PROTEIN, PUTATIVE (AFU_ORTHOLOGUE AFUA_6G11970)-RELATED"/>
    <property type="match status" value="1"/>
</dbReference>
<dbReference type="InterPro" id="IPR018535">
    <property type="entry name" value="DUF1996"/>
</dbReference>
<organism evidence="4 5">
    <name type="scientific">Sphingomonas citri</name>
    <dbReference type="NCBI Taxonomy" id="2862499"/>
    <lineage>
        <taxon>Bacteria</taxon>
        <taxon>Pseudomonadati</taxon>
        <taxon>Pseudomonadota</taxon>
        <taxon>Alphaproteobacteria</taxon>
        <taxon>Sphingomonadales</taxon>
        <taxon>Sphingomonadaceae</taxon>
        <taxon>Sphingomonas</taxon>
    </lineage>
</organism>